<evidence type="ECO:0000256" key="1">
    <source>
        <dbReference type="ARBA" id="ARBA00004651"/>
    </source>
</evidence>
<proteinExistence type="inferred from homology"/>
<feature type="transmembrane region" description="Helical" evidence="8">
    <location>
        <begin position="6"/>
        <end position="34"/>
    </location>
</feature>
<dbReference type="eggNOG" id="COG1296">
    <property type="taxonomic scope" value="Bacteria"/>
</dbReference>
<accession>E8LJD4</accession>
<dbReference type="AlphaFoldDB" id="E8LJD4"/>
<dbReference type="Proteomes" id="UP000018458">
    <property type="component" value="Unassembled WGS sequence"/>
</dbReference>
<evidence type="ECO:0000256" key="2">
    <source>
        <dbReference type="ARBA" id="ARBA00010735"/>
    </source>
</evidence>
<dbReference type="Pfam" id="PF03591">
    <property type="entry name" value="AzlC"/>
    <property type="match status" value="1"/>
</dbReference>
<keyword evidence="4" id="KW-1003">Cell membrane</keyword>
<evidence type="ECO:0000256" key="4">
    <source>
        <dbReference type="ARBA" id="ARBA00022475"/>
    </source>
</evidence>
<organism evidence="9 10">
    <name type="scientific">Succinatimonas hippei (strain DSM 22608 / JCM 16073 / KCTC 15190 / YIT 12066)</name>
    <dbReference type="NCBI Taxonomy" id="762983"/>
    <lineage>
        <taxon>Bacteria</taxon>
        <taxon>Pseudomonadati</taxon>
        <taxon>Pseudomonadota</taxon>
        <taxon>Gammaproteobacteria</taxon>
        <taxon>Aeromonadales</taxon>
        <taxon>Succinivibrionaceae</taxon>
        <taxon>Succinatimonas</taxon>
    </lineage>
</organism>
<comment type="caution">
    <text evidence="9">The sequence shown here is derived from an EMBL/GenBank/DDBJ whole genome shotgun (WGS) entry which is preliminary data.</text>
</comment>
<dbReference type="InterPro" id="IPR011606">
    <property type="entry name" value="Brnchd-chn_aa_trnsp_permease"/>
</dbReference>
<dbReference type="GO" id="GO:1903785">
    <property type="term" value="P:L-valine transmembrane transport"/>
    <property type="evidence" value="ECO:0007669"/>
    <property type="project" value="TreeGrafter"/>
</dbReference>
<keyword evidence="10" id="KW-1185">Reference proteome</keyword>
<evidence type="ECO:0000256" key="3">
    <source>
        <dbReference type="ARBA" id="ARBA00022448"/>
    </source>
</evidence>
<evidence type="ECO:0000313" key="9">
    <source>
        <dbReference type="EMBL" id="EFY07357.1"/>
    </source>
</evidence>
<name>E8LJD4_SUCHY</name>
<evidence type="ECO:0000256" key="8">
    <source>
        <dbReference type="SAM" id="Phobius"/>
    </source>
</evidence>
<evidence type="ECO:0000256" key="7">
    <source>
        <dbReference type="ARBA" id="ARBA00023136"/>
    </source>
</evidence>
<comment type="similarity">
    <text evidence="2">Belongs to the AzlC family.</text>
</comment>
<keyword evidence="5 8" id="KW-0812">Transmembrane</keyword>
<dbReference type="EMBL" id="AEVO01000039">
    <property type="protein sequence ID" value="EFY07357.1"/>
    <property type="molecule type" value="Genomic_DNA"/>
</dbReference>
<evidence type="ECO:0000256" key="5">
    <source>
        <dbReference type="ARBA" id="ARBA00022692"/>
    </source>
</evidence>
<protein>
    <submittedName>
        <fullName evidence="9">Putative azaleucine resistance protein AzlC</fullName>
    </submittedName>
</protein>
<evidence type="ECO:0000256" key="6">
    <source>
        <dbReference type="ARBA" id="ARBA00022989"/>
    </source>
</evidence>
<reference evidence="9 10" key="1">
    <citation type="submission" date="2011-01" db="EMBL/GenBank/DDBJ databases">
        <authorList>
            <person name="Weinstock G."/>
            <person name="Sodergren E."/>
            <person name="Clifton S."/>
            <person name="Fulton L."/>
            <person name="Fulton B."/>
            <person name="Courtney L."/>
            <person name="Fronick C."/>
            <person name="Harrison M."/>
            <person name="Strong C."/>
            <person name="Farmer C."/>
            <person name="Delahaunty K."/>
            <person name="Markovic C."/>
            <person name="Hall O."/>
            <person name="Minx P."/>
            <person name="Tomlinson C."/>
            <person name="Mitreva M."/>
            <person name="Hou S."/>
            <person name="Chen J."/>
            <person name="Wollam A."/>
            <person name="Pepin K.H."/>
            <person name="Johnson M."/>
            <person name="Bhonagiri V."/>
            <person name="Zhang X."/>
            <person name="Suruliraj S."/>
            <person name="Warren W."/>
            <person name="Chinwalla A."/>
            <person name="Mardis E.R."/>
            <person name="Wilson R.K."/>
        </authorList>
    </citation>
    <scope>NUCLEOTIDE SEQUENCE [LARGE SCALE GENOMIC DNA]</scope>
    <source>
        <strain evidence="10">DSM 22608 / JCM 16073 / KCTC 15190 / YIT 12066</strain>
    </source>
</reference>
<feature type="transmembrane region" description="Helical" evidence="8">
    <location>
        <begin position="210"/>
        <end position="227"/>
    </location>
</feature>
<feature type="transmembrane region" description="Helical" evidence="8">
    <location>
        <begin position="158"/>
        <end position="179"/>
    </location>
</feature>
<keyword evidence="3" id="KW-0813">Transport</keyword>
<evidence type="ECO:0000313" key="10">
    <source>
        <dbReference type="Proteomes" id="UP000018458"/>
    </source>
</evidence>
<gene>
    <name evidence="9" type="ORF">HMPREF9444_00811</name>
</gene>
<feature type="transmembrane region" description="Helical" evidence="8">
    <location>
        <begin position="88"/>
        <end position="107"/>
    </location>
</feature>
<sequence>MLLTLPIMIGIIPLGIIFGAQAVQAGFEPLAAIFMPAINFAGGSEFAVIPLWSITPPILLIILTTFLINSRHLVMGAALAPYLEGQPFYRVALIYFFMCDETWALTLQEMAHLEEKGKNKPLLNPGFYFGIGVTLWASWVLSCSLGVLLGSVSGDLSIYGFNMAMPATFIALSAAMWPLKRHKKDYAKLLPILASAAVSALVSLKLGSAYSVGLGVLAGIVTAFIQASKK</sequence>
<dbReference type="GO" id="GO:0005886">
    <property type="term" value="C:plasma membrane"/>
    <property type="evidence" value="ECO:0007669"/>
    <property type="project" value="UniProtKB-SubCell"/>
</dbReference>
<keyword evidence="7 8" id="KW-0472">Membrane</keyword>
<dbReference type="PANTHER" id="PTHR34979">
    <property type="entry name" value="INNER MEMBRANE PROTEIN YGAZ"/>
    <property type="match status" value="1"/>
</dbReference>
<keyword evidence="6 8" id="KW-1133">Transmembrane helix</keyword>
<feature type="transmembrane region" description="Helical" evidence="8">
    <location>
        <begin position="127"/>
        <end position="152"/>
    </location>
</feature>
<dbReference type="STRING" id="762983.HMPREF9444_00811"/>
<comment type="subcellular location">
    <subcellularLocation>
        <location evidence="1">Cell membrane</location>
        <topology evidence="1">Multi-pass membrane protein</topology>
    </subcellularLocation>
</comment>
<dbReference type="HOGENOM" id="CLU_065777_2_1_6"/>
<dbReference type="PANTHER" id="PTHR34979:SF1">
    <property type="entry name" value="INNER MEMBRANE PROTEIN YGAZ"/>
    <property type="match status" value="1"/>
</dbReference>
<feature type="transmembrane region" description="Helical" evidence="8">
    <location>
        <begin position="46"/>
        <end position="68"/>
    </location>
</feature>